<gene>
    <name evidence="2" type="ORF">GCM10008170_08210</name>
    <name evidence="3" type="ORF">JOD31_001967</name>
</gene>
<evidence type="ECO:0000256" key="1">
    <source>
        <dbReference type="SAM" id="SignalP"/>
    </source>
</evidence>
<dbReference type="Proteomes" id="UP001143400">
    <property type="component" value="Unassembled WGS sequence"/>
</dbReference>
<name>A0A9W6ISG1_9HYPH</name>
<dbReference type="RefSeq" id="WP_204950141.1">
    <property type="nucleotide sequence ID" value="NZ_BSFF01000001.1"/>
</dbReference>
<proteinExistence type="predicted"/>
<organism evidence="2 5">
    <name type="scientific">Methylopila capsulata</name>
    <dbReference type="NCBI Taxonomy" id="61654"/>
    <lineage>
        <taxon>Bacteria</taxon>
        <taxon>Pseudomonadati</taxon>
        <taxon>Pseudomonadota</taxon>
        <taxon>Alphaproteobacteria</taxon>
        <taxon>Hyphomicrobiales</taxon>
        <taxon>Methylopilaceae</taxon>
        <taxon>Methylopila</taxon>
    </lineage>
</organism>
<evidence type="ECO:0008006" key="6">
    <source>
        <dbReference type="Google" id="ProtNLM"/>
    </source>
</evidence>
<protein>
    <recommendedName>
        <fullName evidence="6">DUF1795 domain-containing protein</fullName>
    </recommendedName>
</protein>
<evidence type="ECO:0000313" key="3">
    <source>
        <dbReference type="EMBL" id="MBM7851742.1"/>
    </source>
</evidence>
<dbReference type="AlphaFoldDB" id="A0A9W6ISG1"/>
<keyword evidence="4" id="KW-1185">Reference proteome</keyword>
<dbReference type="EMBL" id="BSFF01000001">
    <property type="protein sequence ID" value="GLK54802.1"/>
    <property type="molecule type" value="Genomic_DNA"/>
</dbReference>
<feature type="signal peptide" evidence="1">
    <location>
        <begin position="1"/>
        <end position="25"/>
    </location>
</feature>
<reference evidence="2" key="1">
    <citation type="journal article" date="2014" name="Int. J. Syst. Evol. Microbiol.">
        <title>Complete genome sequence of Corynebacterium casei LMG S-19264T (=DSM 44701T), isolated from a smear-ripened cheese.</title>
        <authorList>
            <consortium name="US DOE Joint Genome Institute (JGI-PGF)"/>
            <person name="Walter F."/>
            <person name="Albersmeier A."/>
            <person name="Kalinowski J."/>
            <person name="Ruckert C."/>
        </authorList>
    </citation>
    <scope>NUCLEOTIDE SEQUENCE</scope>
    <source>
        <strain evidence="2">VKM B-1606</strain>
    </source>
</reference>
<evidence type="ECO:0000313" key="5">
    <source>
        <dbReference type="Proteomes" id="UP001143400"/>
    </source>
</evidence>
<sequence length="203" mass="22218">MTNLGRLTFFFAILALVVAARPASAEVLRDEATGVTFSVPKGWFVAQAADMLDPRDVEFGTAQFQSAVRNYRGPKPQAVLKYKEPYPDLNPSVQFQTFPKPAPDISETDFLSAAIVALRMNLNQAAIIKPVSVVKLSGRKAAHCVFDYVLTYAGQTIPVRAEIWIAEASGRMVLLKTAAKRDDAKALKELRSVASRIAFTSAR</sequence>
<keyword evidence="1" id="KW-0732">Signal</keyword>
<dbReference type="EMBL" id="JAFBCY010000002">
    <property type="protein sequence ID" value="MBM7851742.1"/>
    <property type="molecule type" value="Genomic_DNA"/>
</dbReference>
<dbReference type="Proteomes" id="UP000758856">
    <property type="component" value="Unassembled WGS sequence"/>
</dbReference>
<comment type="caution">
    <text evidence="2">The sequence shown here is derived from an EMBL/GenBank/DDBJ whole genome shotgun (WGS) entry which is preliminary data.</text>
</comment>
<evidence type="ECO:0000313" key="4">
    <source>
        <dbReference type="Proteomes" id="UP000758856"/>
    </source>
</evidence>
<reference evidence="3 4" key="2">
    <citation type="submission" date="2021-01" db="EMBL/GenBank/DDBJ databases">
        <title>Genomic Encyclopedia of Type Strains, Phase IV (KMG-IV): sequencing the most valuable type-strain genomes for metagenomic binning, comparative biology and taxonomic classification.</title>
        <authorList>
            <person name="Goeker M."/>
        </authorList>
    </citation>
    <scope>NUCLEOTIDE SEQUENCE [LARGE SCALE GENOMIC DNA]</scope>
    <source>
        <strain evidence="3 4">DSM 6130</strain>
    </source>
</reference>
<reference evidence="2" key="3">
    <citation type="submission" date="2023-01" db="EMBL/GenBank/DDBJ databases">
        <authorList>
            <person name="Sun Q."/>
            <person name="Evtushenko L."/>
        </authorList>
    </citation>
    <scope>NUCLEOTIDE SEQUENCE</scope>
    <source>
        <strain evidence="2">VKM B-1606</strain>
    </source>
</reference>
<feature type="chain" id="PRO_5040918061" description="DUF1795 domain-containing protein" evidence="1">
    <location>
        <begin position="26"/>
        <end position="203"/>
    </location>
</feature>
<evidence type="ECO:0000313" key="2">
    <source>
        <dbReference type="EMBL" id="GLK54802.1"/>
    </source>
</evidence>
<accession>A0A9W6ISG1</accession>